<feature type="transmembrane region" description="Helical" evidence="2">
    <location>
        <begin position="238"/>
        <end position="256"/>
    </location>
</feature>
<accession>A0AA86TDG2</accession>
<keyword evidence="2" id="KW-0472">Membrane</keyword>
<reference evidence="4 5" key="2">
    <citation type="submission" date="2024-07" db="EMBL/GenBank/DDBJ databases">
        <authorList>
            <person name="Akdeniz Z."/>
        </authorList>
    </citation>
    <scope>NUCLEOTIDE SEQUENCE [LARGE SCALE GENOMIC DNA]</scope>
</reference>
<keyword evidence="2" id="KW-1133">Transmembrane helix</keyword>
<evidence type="ECO:0000256" key="2">
    <source>
        <dbReference type="SAM" id="Phobius"/>
    </source>
</evidence>
<keyword evidence="5" id="KW-1185">Reference proteome</keyword>
<dbReference type="AlphaFoldDB" id="A0AA86TDG2"/>
<gene>
    <name evidence="4" type="ORF">HINF_LOCUS53255</name>
    <name evidence="3" type="ORF">HINF_LOCUS947</name>
</gene>
<dbReference type="Proteomes" id="UP001642409">
    <property type="component" value="Unassembled WGS sequence"/>
</dbReference>
<organism evidence="3">
    <name type="scientific">Hexamita inflata</name>
    <dbReference type="NCBI Taxonomy" id="28002"/>
    <lineage>
        <taxon>Eukaryota</taxon>
        <taxon>Metamonada</taxon>
        <taxon>Diplomonadida</taxon>
        <taxon>Hexamitidae</taxon>
        <taxon>Hexamitinae</taxon>
        <taxon>Hexamita</taxon>
    </lineage>
</organism>
<reference evidence="3" key="1">
    <citation type="submission" date="2023-06" db="EMBL/GenBank/DDBJ databases">
        <authorList>
            <person name="Kurt Z."/>
        </authorList>
    </citation>
    <scope>NUCLEOTIDE SEQUENCE</scope>
</reference>
<feature type="coiled-coil region" evidence="1">
    <location>
        <begin position="10"/>
        <end position="75"/>
    </location>
</feature>
<evidence type="ECO:0000256" key="1">
    <source>
        <dbReference type="SAM" id="Coils"/>
    </source>
</evidence>
<keyword evidence="2" id="KW-0812">Transmembrane</keyword>
<evidence type="ECO:0000313" key="5">
    <source>
        <dbReference type="Proteomes" id="UP001642409"/>
    </source>
</evidence>
<keyword evidence="1" id="KW-0175">Coiled coil</keyword>
<dbReference type="EMBL" id="CATOUU010000022">
    <property type="protein sequence ID" value="CAI9913302.1"/>
    <property type="molecule type" value="Genomic_DNA"/>
</dbReference>
<name>A0AA86TDG2_9EUKA</name>
<evidence type="ECO:0000313" key="4">
    <source>
        <dbReference type="EMBL" id="CAL6067920.1"/>
    </source>
</evidence>
<comment type="caution">
    <text evidence="3">The sequence shown here is derived from an EMBL/GenBank/DDBJ whole genome shotgun (WGS) entry which is preliminary data.</text>
</comment>
<sequence>MQTESLGNKMQEMRKKKVELETIKAKQEEQRLQKVKKGTENYRNQQKMINLEIKTAAQSEDIKQLKSQLNAVQKQNLEDGLQVKTRMQLDTEQLEQKQKQYRGYTEDELKINAFRYCSGGKQNYEQERHIQKVTENKDLPSVRTVQRFNNQQLEEVDYYNAHIGFDFDIEKLLPGITAWKQSNKIAYDQIIKAVIQLDAVYVNRQVYIDRVLYSFTQRTLYFQCQLFEMSSNYINSEMIVLFYTLSCYYCVINIYITLMLGYQIFRDDGCGQDSYKILHLLCIYTYQGYIH</sequence>
<evidence type="ECO:0000313" key="3">
    <source>
        <dbReference type="EMBL" id="CAI9913302.1"/>
    </source>
</evidence>
<dbReference type="EMBL" id="CAXDID020000270">
    <property type="protein sequence ID" value="CAL6067920.1"/>
    <property type="molecule type" value="Genomic_DNA"/>
</dbReference>
<protein>
    <submittedName>
        <fullName evidence="4">Hypothetical_protein</fullName>
    </submittedName>
</protein>
<proteinExistence type="predicted"/>